<evidence type="ECO:0000313" key="5">
    <source>
        <dbReference type="EMBL" id="KAB2383636.1"/>
    </source>
</evidence>
<accession>A0A6L3W1I6</accession>
<dbReference type="AlphaFoldDB" id="A0A6L3W1I6"/>
<comment type="similarity">
    <text evidence="3">Belongs to the acetyltransferase family. RimJ subfamily.</text>
</comment>
<keyword evidence="2" id="KW-0012">Acyltransferase</keyword>
<evidence type="ECO:0000256" key="1">
    <source>
        <dbReference type="ARBA" id="ARBA00022679"/>
    </source>
</evidence>
<gene>
    <name evidence="5" type="ORF">F9B16_11945</name>
</gene>
<dbReference type="InterPro" id="IPR000182">
    <property type="entry name" value="GNAT_dom"/>
</dbReference>
<evidence type="ECO:0000256" key="3">
    <source>
        <dbReference type="ARBA" id="ARBA00038502"/>
    </source>
</evidence>
<evidence type="ECO:0000256" key="2">
    <source>
        <dbReference type="ARBA" id="ARBA00023315"/>
    </source>
</evidence>
<dbReference type="SUPFAM" id="SSF55729">
    <property type="entry name" value="Acyl-CoA N-acyltransferases (Nat)"/>
    <property type="match status" value="1"/>
</dbReference>
<keyword evidence="1 5" id="KW-0808">Transferase</keyword>
<reference evidence="5 6" key="1">
    <citation type="submission" date="2019-09" db="EMBL/GenBank/DDBJ databases">
        <title>Actinomadura physcomitrii sp. nov., a novel actinomycete isolated from moss [Physcomitrium sphaericum (Ludw) Fuernr].</title>
        <authorList>
            <person name="Liu C."/>
            <person name="Zhuang X."/>
        </authorList>
    </citation>
    <scope>NUCLEOTIDE SEQUENCE [LARGE SCALE GENOMIC DNA]</scope>
    <source>
        <strain evidence="5 6">CYP1-1B</strain>
    </source>
</reference>
<evidence type="ECO:0000313" key="6">
    <source>
        <dbReference type="Proteomes" id="UP000483004"/>
    </source>
</evidence>
<dbReference type="RefSeq" id="WP_151540089.1">
    <property type="nucleotide sequence ID" value="NZ_WBMR01000024.1"/>
</dbReference>
<evidence type="ECO:0000259" key="4">
    <source>
        <dbReference type="PROSITE" id="PS51186"/>
    </source>
</evidence>
<dbReference type="PANTHER" id="PTHR43792:SF8">
    <property type="entry name" value="[RIBOSOMAL PROTEIN US5]-ALANINE N-ACETYLTRANSFERASE"/>
    <property type="match status" value="1"/>
</dbReference>
<feature type="domain" description="N-acetyltransferase" evidence="4">
    <location>
        <begin position="6"/>
        <end position="169"/>
    </location>
</feature>
<sequence length="173" mass="19856">MDLDGLVLRPFREDDLPFLRGFVTDPEIAGEFGWHGYGDPYRWERRWPEDGLLSDDRSMMLVANGDARLGFVAWSKVVASRVTHYYSFGIGLHPDARGKGVGTEAQRQLIRYLFDYSQVHRLEADTEAENIAEQRVLEKLGLTREGVIRAAVFRDGAWRDGIRYSILRTDPRP</sequence>
<proteinExistence type="inferred from homology"/>
<dbReference type="GO" id="GO:0016747">
    <property type="term" value="F:acyltransferase activity, transferring groups other than amino-acyl groups"/>
    <property type="evidence" value="ECO:0007669"/>
    <property type="project" value="InterPro"/>
</dbReference>
<keyword evidence="6" id="KW-1185">Reference proteome</keyword>
<dbReference type="Proteomes" id="UP000483004">
    <property type="component" value="Unassembled WGS sequence"/>
</dbReference>
<name>A0A6L3W1I6_9ACTN</name>
<comment type="caution">
    <text evidence="5">The sequence shown here is derived from an EMBL/GenBank/DDBJ whole genome shotgun (WGS) entry which is preliminary data.</text>
</comment>
<dbReference type="OrthoDB" id="9814648at2"/>
<organism evidence="5 6">
    <name type="scientific">Actinomadura montaniterrae</name>
    <dbReference type="NCBI Taxonomy" id="1803903"/>
    <lineage>
        <taxon>Bacteria</taxon>
        <taxon>Bacillati</taxon>
        <taxon>Actinomycetota</taxon>
        <taxon>Actinomycetes</taxon>
        <taxon>Streptosporangiales</taxon>
        <taxon>Thermomonosporaceae</taxon>
        <taxon>Actinomadura</taxon>
    </lineage>
</organism>
<dbReference type="InterPro" id="IPR016181">
    <property type="entry name" value="Acyl_CoA_acyltransferase"/>
</dbReference>
<dbReference type="PROSITE" id="PS51186">
    <property type="entry name" value="GNAT"/>
    <property type="match status" value="1"/>
</dbReference>
<dbReference type="EMBL" id="WBMR01000024">
    <property type="protein sequence ID" value="KAB2383636.1"/>
    <property type="molecule type" value="Genomic_DNA"/>
</dbReference>
<dbReference type="PANTHER" id="PTHR43792">
    <property type="entry name" value="GNAT FAMILY, PUTATIVE (AFU_ORTHOLOGUE AFUA_3G00765)-RELATED-RELATED"/>
    <property type="match status" value="1"/>
</dbReference>
<protein>
    <submittedName>
        <fullName evidence="5">GNAT family N-acetyltransferase</fullName>
    </submittedName>
</protein>
<dbReference type="InterPro" id="IPR051531">
    <property type="entry name" value="N-acetyltransferase"/>
</dbReference>
<dbReference type="Gene3D" id="3.40.630.30">
    <property type="match status" value="1"/>
</dbReference>
<dbReference type="Pfam" id="PF13302">
    <property type="entry name" value="Acetyltransf_3"/>
    <property type="match status" value="1"/>
</dbReference>